<keyword evidence="2" id="KW-1185">Reference proteome</keyword>
<dbReference type="AlphaFoldDB" id="A0A381DL58"/>
<dbReference type="EMBL" id="UFVD01000001">
    <property type="protein sequence ID" value="SUX11443.1"/>
    <property type="molecule type" value="Genomic_DNA"/>
</dbReference>
<organism evidence="1 2">
    <name type="scientific">Campylobacter sputorum subsp. sputorum</name>
    <dbReference type="NCBI Taxonomy" id="32024"/>
    <lineage>
        <taxon>Bacteria</taxon>
        <taxon>Pseudomonadati</taxon>
        <taxon>Campylobacterota</taxon>
        <taxon>Epsilonproteobacteria</taxon>
        <taxon>Campylobacterales</taxon>
        <taxon>Campylobacteraceae</taxon>
        <taxon>Campylobacter</taxon>
    </lineage>
</organism>
<evidence type="ECO:0000313" key="1">
    <source>
        <dbReference type="EMBL" id="SUX11443.1"/>
    </source>
</evidence>
<dbReference type="RefSeq" id="WP_089182170.1">
    <property type="nucleotide sequence ID" value="NZ_CP043427.1"/>
</dbReference>
<proteinExistence type="predicted"/>
<dbReference type="OrthoDB" id="5337976at2"/>
<dbReference type="Gene3D" id="2.40.10.220">
    <property type="entry name" value="predicted glycosyltransferase like domains"/>
    <property type="match status" value="1"/>
</dbReference>
<gene>
    <name evidence="1" type="ORF">NCTC12475_01669</name>
</gene>
<dbReference type="Proteomes" id="UP000254920">
    <property type="component" value="Unassembled WGS sequence"/>
</dbReference>
<dbReference type="GeneID" id="93090309"/>
<dbReference type="STRING" id="32024.GCA_000788295_00796"/>
<name>A0A381DL58_9BACT</name>
<protein>
    <submittedName>
        <fullName evidence="1">Type IV pilus assembly protein PilZ</fullName>
    </submittedName>
</protein>
<sequence length="379" mass="43849">MLYEDQEFIRENCLSILNSLKNDFQNYAKDKCNEYKKGIVDTYDLQDFCNAVFLSISSEKLDVNSLRLSLKVMFEDINFEKYFLSAMFLRLNYIFSREILSSKRNNLYIAILHLFNITNKIYDDLLALYEQRQTTNRQKTTLNIQSSSGFSLFENIIDSLVRVKNSSNKLHFLNLYDGVKVECDGSIVNVENERVICRVNLMQILAMKEEGNAYIIQDENLPQHLKANIISIDIKNSTVLLGNFSRQAKMPAKDRRFPRVHPNKFTKVTLSSEDGISLVGKLYDISEGGMGVVSSENAGFKNSQIINAKFTLVMPQNSEEFDLNLNFKLVVALNYQGSMRYCFEIVDKNQFGINKIVEFSRQREKETLKELENKLSLYQ</sequence>
<reference evidence="1 2" key="1">
    <citation type="submission" date="2018-06" db="EMBL/GenBank/DDBJ databases">
        <authorList>
            <consortium name="Pathogen Informatics"/>
            <person name="Doyle S."/>
        </authorList>
    </citation>
    <scope>NUCLEOTIDE SEQUENCE [LARGE SCALE GENOMIC DNA]</scope>
    <source>
        <strain evidence="1 2">NCTC12475</strain>
    </source>
</reference>
<evidence type="ECO:0000313" key="2">
    <source>
        <dbReference type="Proteomes" id="UP000254920"/>
    </source>
</evidence>
<accession>A0A381DL58</accession>